<organism evidence="1 3">
    <name type="scientific">Burkholderia ubonensis</name>
    <dbReference type="NCBI Taxonomy" id="101571"/>
    <lineage>
        <taxon>Bacteria</taxon>
        <taxon>Pseudomonadati</taxon>
        <taxon>Pseudomonadota</taxon>
        <taxon>Betaproteobacteria</taxon>
        <taxon>Burkholderiales</taxon>
        <taxon>Burkholderiaceae</taxon>
        <taxon>Burkholderia</taxon>
        <taxon>Burkholderia cepacia complex</taxon>
    </lineage>
</organism>
<dbReference type="Gene3D" id="3.30.1460.10">
    <property type="match status" value="1"/>
</dbReference>
<dbReference type="Proteomes" id="UP000070119">
    <property type="component" value="Unassembled WGS sequence"/>
</dbReference>
<evidence type="ECO:0000313" key="1">
    <source>
        <dbReference type="EMBL" id="KWA80348.1"/>
    </source>
</evidence>
<sequence>MMDGGPFMYGRWAVCLTYEPKLAPDCAILHMDVGPLPTSEHDSVSVPVALLESNHESCLQRRGFSISPLTGHVVYSEALALEGLGIDDLLMALERIAQHAVRLITLD</sequence>
<dbReference type="Proteomes" id="UP000060630">
    <property type="component" value="Unassembled WGS sequence"/>
</dbReference>
<dbReference type="EMBL" id="LNJU01000003">
    <property type="protein sequence ID" value="KWZ58390.1"/>
    <property type="molecule type" value="Genomic_DNA"/>
</dbReference>
<reference evidence="2 4" key="2">
    <citation type="submission" date="2015-11" db="EMBL/GenBank/DDBJ databases">
        <authorList>
            <person name="Sahl J."/>
            <person name="Wagner D."/>
            <person name="Keim P."/>
        </authorList>
    </citation>
    <scope>NUCLEOTIDE SEQUENCE [LARGE SCALE GENOMIC DNA]</scope>
    <source>
        <strain evidence="2 4">MSMB1157</strain>
    </source>
</reference>
<evidence type="ECO:0000313" key="2">
    <source>
        <dbReference type="EMBL" id="KWZ58390.1"/>
    </source>
</evidence>
<evidence type="ECO:0000313" key="3">
    <source>
        <dbReference type="Proteomes" id="UP000060630"/>
    </source>
</evidence>
<name>A0A106J9B8_9BURK</name>
<accession>A0A106J9B8</accession>
<dbReference type="EMBL" id="LPHD01000106">
    <property type="protein sequence ID" value="KWA80348.1"/>
    <property type="molecule type" value="Genomic_DNA"/>
</dbReference>
<protein>
    <submittedName>
        <fullName evidence="1">Uncharacterized protein</fullName>
    </submittedName>
</protein>
<dbReference type="AlphaFoldDB" id="A0A106J9B8"/>
<proteinExistence type="predicted"/>
<reference evidence="1 3" key="1">
    <citation type="submission" date="2015-11" db="EMBL/GenBank/DDBJ databases">
        <title>Expanding the genomic diversity of Burkholderia species for the development of highly accurate diagnostics.</title>
        <authorList>
            <person name="Sahl J."/>
            <person name="Keim P."/>
            <person name="Wagner D."/>
        </authorList>
    </citation>
    <scope>NUCLEOTIDE SEQUENCE [LARGE SCALE GENOMIC DNA]</scope>
    <source>
        <strain evidence="1 3">MSMB2087WGS</strain>
    </source>
</reference>
<comment type="caution">
    <text evidence="1">The sequence shown here is derived from an EMBL/GenBank/DDBJ whole genome shotgun (WGS) entry which is preliminary data.</text>
</comment>
<gene>
    <name evidence="2" type="ORF">WK57_18010</name>
    <name evidence="1" type="ORF">WL29_30020</name>
</gene>
<evidence type="ECO:0000313" key="4">
    <source>
        <dbReference type="Proteomes" id="UP000070119"/>
    </source>
</evidence>